<name>A0A975G5F7_9CAUL</name>
<dbReference type="KEGG" id="caul:KCG34_25535"/>
<dbReference type="Proteomes" id="UP000676409">
    <property type="component" value="Plasmid unnamed"/>
</dbReference>
<feature type="compositionally biased region" description="Basic and acidic residues" evidence="1">
    <location>
        <begin position="89"/>
        <end position="102"/>
    </location>
</feature>
<dbReference type="AlphaFoldDB" id="A0A975G5F7"/>
<proteinExistence type="predicted"/>
<keyword evidence="3" id="KW-0614">Plasmid</keyword>
<evidence type="ECO:0000313" key="3">
    <source>
        <dbReference type="EMBL" id="QUD90923.1"/>
    </source>
</evidence>
<sequence>MAALILAGACLHAASLALGEPSIFDLASVLRDLIPDQAPLRPMLTSRIQFSTYAAAELRMLTPSSQSALIGQLLMLVMPEAARAGESGGDTKKDINAHDAPK</sequence>
<dbReference type="RefSeq" id="WP_211940969.1">
    <property type="nucleotide sequence ID" value="NZ_CP073079.1"/>
</dbReference>
<protein>
    <submittedName>
        <fullName evidence="3">Uncharacterized protein</fullName>
    </submittedName>
</protein>
<keyword evidence="4" id="KW-1185">Reference proteome</keyword>
<feature type="chain" id="PRO_5037813107" evidence="2">
    <location>
        <begin position="20"/>
        <end position="102"/>
    </location>
</feature>
<accession>A0A975G5F7</accession>
<gene>
    <name evidence="3" type="ORF">KCG34_25535</name>
</gene>
<evidence type="ECO:0000313" key="4">
    <source>
        <dbReference type="Proteomes" id="UP000676409"/>
    </source>
</evidence>
<feature type="region of interest" description="Disordered" evidence="1">
    <location>
        <begin position="83"/>
        <end position="102"/>
    </location>
</feature>
<feature type="signal peptide" evidence="2">
    <location>
        <begin position="1"/>
        <end position="19"/>
    </location>
</feature>
<reference evidence="3" key="1">
    <citation type="submission" date="2021-04" db="EMBL/GenBank/DDBJ databases">
        <title>The complete genome sequence of Caulobacter sp. S6.</title>
        <authorList>
            <person name="Tang Y."/>
            <person name="Ouyang W."/>
            <person name="Liu Q."/>
            <person name="Huang B."/>
            <person name="Guo Z."/>
            <person name="Lei P."/>
        </authorList>
    </citation>
    <scope>NUCLEOTIDE SEQUENCE</scope>
    <source>
        <strain evidence="3">S6</strain>
        <plasmid evidence="3">unnamed</plasmid>
    </source>
</reference>
<evidence type="ECO:0000256" key="2">
    <source>
        <dbReference type="SAM" id="SignalP"/>
    </source>
</evidence>
<organism evidence="3 4">
    <name type="scientific">Phenylobacterium montanum</name>
    <dbReference type="NCBI Taxonomy" id="2823693"/>
    <lineage>
        <taxon>Bacteria</taxon>
        <taxon>Pseudomonadati</taxon>
        <taxon>Pseudomonadota</taxon>
        <taxon>Alphaproteobacteria</taxon>
        <taxon>Caulobacterales</taxon>
        <taxon>Caulobacteraceae</taxon>
        <taxon>Phenylobacterium</taxon>
    </lineage>
</organism>
<dbReference type="EMBL" id="CP073079">
    <property type="protein sequence ID" value="QUD90923.1"/>
    <property type="molecule type" value="Genomic_DNA"/>
</dbReference>
<evidence type="ECO:0000256" key="1">
    <source>
        <dbReference type="SAM" id="MobiDB-lite"/>
    </source>
</evidence>
<geneLocation type="plasmid" evidence="3 4">
    <name>unnamed</name>
</geneLocation>
<keyword evidence="2" id="KW-0732">Signal</keyword>